<sequence length="101" mass="11290">MKRVSLISYLLSFILYIIAFSIFDWIVYTTVSAKSTRTYSSNATNTPFMDLPDFIRTSQSLEVVALIVYVIARISLLIVLFASATIGLFAGQGKTPYMGYL</sequence>
<evidence type="ECO:0000313" key="2">
    <source>
        <dbReference type="EMBL" id="CAF1010506.1"/>
    </source>
</evidence>
<dbReference type="AlphaFoldDB" id="A0A814HIG0"/>
<evidence type="ECO:0000256" key="1">
    <source>
        <dbReference type="SAM" id="Phobius"/>
    </source>
</evidence>
<protein>
    <submittedName>
        <fullName evidence="2">Uncharacterized protein</fullName>
    </submittedName>
</protein>
<accession>A0A814HIG0</accession>
<proteinExistence type="predicted"/>
<organism evidence="2 4">
    <name type="scientific">Adineta steineri</name>
    <dbReference type="NCBI Taxonomy" id="433720"/>
    <lineage>
        <taxon>Eukaryota</taxon>
        <taxon>Metazoa</taxon>
        <taxon>Spiralia</taxon>
        <taxon>Gnathifera</taxon>
        <taxon>Rotifera</taxon>
        <taxon>Eurotatoria</taxon>
        <taxon>Bdelloidea</taxon>
        <taxon>Adinetida</taxon>
        <taxon>Adinetidae</taxon>
        <taxon>Adineta</taxon>
    </lineage>
</organism>
<evidence type="ECO:0000313" key="3">
    <source>
        <dbReference type="EMBL" id="CAF4088018.1"/>
    </source>
</evidence>
<evidence type="ECO:0000313" key="4">
    <source>
        <dbReference type="Proteomes" id="UP000663845"/>
    </source>
</evidence>
<dbReference type="Proteomes" id="UP000663844">
    <property type="component" value="Unassembled WGS sequence"/>
</dbReference>
<gene>
    <name evidence="2" type="ORF">JYZ213_LOCUS16503</name>
    <name evidence="3" type="ORF">OXD698_LOCUS34720</name>
</gene>
<name>A0A814HIG0_9BILA</name>
<feature type="transmembrane region" description="Helical" evidence="1">
    <location>
        <begin position="6"/>
        <end position="27"/>
    </location>
</feature>
<keyword evidence="1" id="KW-1133">Transmembrane helix</keyword>
<comment type="caution">
    <text evidence="2">The sequence shown here is derived from an EMBL/GenBank/DDBJ whole genome shotgun (WGS) entry which is preliminary data.</text>
</comment>
<keyword evidence="1" id="KW-0472">Membrane</keyword>
<keyword evidence="1" id="KW-0812">Transmembrane</keyword>
<dbReference type="EMBL" id="CAJOAZ010005113">
    <property type="protein sequence ID" value="CAF4088018.1"/>
    <property type="molecule type" value="Genomic_DNA"/>
</dbReference>
<dbReference type="EMBL" id="CAJNOG010000149">
    <property type="protein sequence ID" value="CAF1010506.1"/>
    <property type="molecule type" value="Genomic_DNA"/>
</dbReference>
<feature type="transmembrane region" description="Helical" evidence="1">
    <location>
        <begin position="63"/>
        <end position="91"/>
    </location>
</feature>
<dbReference type="Proteomes" id="UP000663845">
    <property type="component" value="Unassembled WGS sequence"/>
</dbReference>
<reference evidence="2" key="1">
    <citation type="submission" date="2021-02" db="EMBL/GenBank/DDBJ databases">
        <authorList>
            <person name="Nowell W R."/>
        </authorList>
    </citation>
    <scope>NUCLEOTIDE SEQUENCE</scope>
</reference>